<dbReference type="Gene3D" id="1.25.40.10">
    <property type="entry name" value="Tetratricopeptide repeat domain"/>
    <property type="match status" value="4"/>
</dbReference>
<evidence type="ECO:0000256" key="1">
    <source>
        <dbReference type="ARBA" id="ARBA00004240"/>
    </source>
</evidence>
<feature type="region of interest" description="Disordered" evidence="13">
    <location>
        <begin position="543"/>
        <end position="681"/>
    </location>
</feature>
<feature type="domain" description="Signal recognition particle SRP72 subunit RNA-binding" evidence="14">
    <location>
        <begin position="543"/>
        <end position="599"/>
    </location>
</feature>
<keyword evidence="8" id="KW-0256">Endoplasmic reticulum</keyword>
<dbReference type="Pfam" id="PF08492">
    <property type="entry name" value="SRP72"/>
    <property type="match status" value="1"/>
</dbReference>
<keyword evidence="5" id="KW-0963">Cytoplasm</keyword>
<accession>A0A7L4NJU7</accession>
<evidence type="ECO:0000256" key="4">
    <source>
        <dbReference type="ARBA" id="ARBA00018350"/>
    </source>
</evidence>
<evidence type="ECO:0000256" key="9">
    <source>
        <dbReference type="ARBA" id="ARBA00023135"/>
    </source>
</evidence>
<evidence type="ECO:0000256" key="13">
    <source>
        <dbReference type="SAM" id="MobiDB-lite"/>
    </source>
</evidence>
<dbReference type="PANTHER" id="PTHR14094">
    <property type="entry name" value="SIGNAL RECOGNITION PARTICLE 72"/>
    <property type="match status" value="1"/>
</dbReference>
<proteinExistence type="inferred from homology"/>
<feature type="coiled-coil region" evidence="12">
    <location>
        <begin position="94"/>
        <end position="149"/>
    </location>
</feature>
<comment type="similarity">
    <text evidence="3">Belongs to the SRP72 family.</text>
</comment>
<keyword evidence="6" id="KW-0677">Repeat</keyword>
<feature type="non-terminal residue" evidence="15">
    <location>
        <position position="681"/>
    </location>
</feature>
<evidence type="ECO:0000256" key="7">
    <source>
        <dbReference type="ARBA" id="ARBA00022803"/>
    </source>
</evidence>
<dbReference type="GO" id="GO:0005786">
    <property type="term" value="C:signal recognition particle, endoplasmic reticulum targeting"/>
    <property type="evidence" value="ECO:0007669"/>
    <property type="project" value="UniProtKB-KW"/>
</dbReference>
<sequence length="681" mass="75606">AAAAAGGAGAAAALWSEVNRCGQNGDFARALKPVNKILQINKDDVTALQCKVVCLIQNGNFKEALGVINTHTKVLTSDIIAFEKAYCEYRLNRIENALKTIQSASQQTDKLKELYGQVLYRLERYDDCLAAYRDLIRNSQDEYEEERKTNLSAVVAAQSTWEKVMPEDLGLREATYELCYNSACALIGQGKLNEAMKKLHKAEAFFLFALLFVQDVTEEDIEAELAIIHGQMAYIMQLQGRTEDALQLYNQIIKLKPTDVGLLAVIANNIITINKDQNVFDSKKKVKLTNAEGVEHKLSKKQLQAIEFNKALLAMYTNQAEQCRKLSASLQSQSPEHLLPVLIQAAQLCREKQHAKAVGLLQDFADQHPVNAAEIKLTMAQLKIAQGSVTKACMILRSIEELQHKPGMVSALVTMYSHEEDIDSAIEVFTQAIQWYQQFQARINYGCCVFQPKSPVHLSLIREAANFKLKHGRKKEAISDLEELWKQNPKDVHTLAQLISAYSLVDPEKAKVLSKHLPSSDTMSLKVDVDALENSHGATYVRKKAGKLAGDNQQKEQGQGEVKKKKKKKKGKLPKNYDPKVTPDPERWLPMRERSYYRGRKKGKKKDQVGKGTQGSTTASSSELDASRTASSPPTSPRPGSAAAVSATSNVIPPRHQKPAGAPATKKKQQQKKKKGAKGGW</sequence>
<gene>
    <name evidence="15" type="primary">Srp72</name>
    <name evidence="15" type="ORF">CEYCYA_R06043</name>
</gene>
<keyword evidence="10" id="KW-0687">Ribonucleoprotein</keyword>
<dbReference type="InterPro" id="IPR013699">
    <property type="entry name" value="Signal_recog_part_SRP72_RNA-bd"/>
</dbReference>
<evidence type="ECO:0000256" key="6">
    <source>
        <dbReference type="ARBA" id="ARBA00022737"/>
    </source>
</evidence>
<dbReference type="SUPFAM" id="SSF48452">
    <property type="entry name" value="TPR-like"/>
    <property type="match status" value="2"/>
</dbReference>
<dbReference type="InterPro" id="IPR011990">
    <property type="entry name" value="TPR-like_helical_dom_sf"/>
</dbReference>
<dbReference type="Pfam" id="PF17004">
    <property type="entry name" value="SRP_TPR_like"/>
    <property type="match status" value="1"/>
</dbReference>
<feature type="compositionally biased region" description="Basic residues" evidence="13">
    <location>
        <begin position="563"/>
        <end position="573"/>
    </location>
</feature>
<dbReference type="SMART" id="SM00028">
    <property type="entry name" value="TPR"/>
    <property type="match status" value="4"/>
</dbReference>
<dbReference type="EMBL" id="VYZU01082076">
    <property type="protein sequence ID" value="NXY90403.1"/>
    <property type="molecule type" value="Genomic_DNA"/>
</dbReference>
<keyword evidence="7 11" id="KW-0802">TPR repeat</keyword>
<dbReference type="AlphaFoldDB" id="A0A7L4NJU7"/>
<comment type="caution">
    <text evidence="15">The sequence shown here is derived from an EMBL/GenBank/DDBJ whole genome shotgun (WGS) entry which is preliminary data.</text>
</comment>
<feature type="compositionally biased region" description="Basic residues" evidence="13">
    <location>
        <begin position="665"/>
        <end position="681"/>
    </location>
</feature>
<feature type="compositionally biased region" description="Low complexity" evidence="13">
    <location>
        <begin position="627"/>
        <end position="644"/>
    </location>
</feature>
<dbReference type="FunFam" id="1.25.40.10:FF:000133">
    <property type="entry name" value="Signal recognition particle subunit SRP72"/>
    <property type="match status" value="1"/>
</dbReference>
<keyword evidence="16" id="KW-1185">Reference proteome</keyword>
<evidence type="ECO:0000313" key="16">
    <source>
        <dbReference type="Proteomes" id="UP000586704"/>
    </source>
</evidence>
<keyword evidence="9" id="KW-0733">Signal recognition particle</keyword>
<evidence type="ECO:0000313" key="15">
    <source>
        <dbReference type="EMBL" id="NXY90403.1"/>
    </source>
</evidence>
<evidence type="ECO:0000256" key="10">
    <source>
        <dbReference type="ARBA" id="ARBA00023274"/>
    </source>
</evidence>
<dbReference type="PIRSF" id="PIRSF038922">
    <property type="entry name" value="SRP72"/>
    <property type="match status" value="1"/>
</dbReference>
<dbReference type="InterPro" id="IPR026270">
    <property type="entry name" value="SRP72"/>
</dbReference>
<dbReference type="GO" id="GO:0043022">
    <property type="term" value="F:ribosome binding"/>
    <property type="evidence" value="ECO:0007669"/>
    <property type="project" value="TreeGrafter"/>
</dbReference>
<dbReference type="Proteomes" id="UP000586704">
    <property type="component" value="Unassembled WGS sequence"/>
</dbReference>
<dbReference type="InterPro" id="IPR031545">
    <property type="entry name" value="SRP72_TPR-like"/>
</dbReference>
<evidence type="ECO:0000256" key="11">
    <source>
        <dbReference type="PROSITE-ProRule" id="PRU00339"/>
    </source>
</evidence>
<evidence type="ECO:0000256" key="5">
    <source>
        <dbReference type="ARBA" id="ARBA00022490"/>
    </source>
</evidence>
<dbReference type="FunFam" id="1.25.40.10:FF:000062">
    <property type="entry name" value="Signal recognition particle subunit SRP72"/>
    <property type="match status" value="1"/>
</dbReference>
<dbReference type="PROSITE" id="PS50005">
    <property type="entry name" value="TPR"/>
    <property type="match status" value="1"/>
</dbReference>
<organism evidence="15 16">
    <name type="scientific">Ceyx cyanopectus</name>
    <name type="common">Indigo-banded kingfisher</name>
    <dbReference type="NCBI Taxonomy" id="390723"/>
    <lineage>
        <taxon>Eukaryota</taxon>
        <taxon>Metazoa</taxon>
        <taxon>Chordata</taxon>
        <taxon>Craniata</taxon>
        <taxon>Vertebrata</taxon>
        <taxon>Euteleostomi</taxon>
        <taxon>Archelosauria</taxon>
        <taxon>Archosauria</taxon>
        <taxon>Dinosauria</taxon>
        <taxon>Saurischia</taxon>
        <taxon>Theropoda</taxon>
        <taxon>Coelurosauria</taxon>
        <taxon>Aves</taxon>
        <taxon>Neognathae</taxon>
        <taxon>Neoaves</taxon>
        <taxon>Telluraves</taxon>
        <taxon>Coraciimorphae</taxon>
        <taxon>Coraciiformes</taxon>
        <taxon>Alcedinidae</taxon>
        <taxon>Ceyx</taxon>
    </lineage>
</organism>
<feature type="repeat" description="TPR" evidence="11">
    <location>
        <begin position="226"/>
        <end position="259"/>
    </location>
</feature>
<name>A0A7L4NJU7_9AVES</name>
<reference evidence="15 16" key="1">
    <citation type="submission" date="2020-02" db="EMBL/GenBank/DDBJ databases">
        <title>Bird 10,000 Genomes (B10K) Project - Family phase.</title>
        <authorList>
            <person name="Zhang G."/>
        </authorList>
    </citation>
    <scope>NUCLEOTIDE SEQUENCE [LARGE SCALE GENOMIC DNA]</scope>
    <source>
        <strain evidence="15">B10K-DU-013-51</strain>
        <tissue evidence="15">Mixed tissue sample</tissue>
    </source>
</reference>
<dbReference type="OrthoDB" id="5421607at2759"/>
<dbReference type="GO" id="GO:0008312">
    <property type="term" value="F:7S RNA binding"/>
    <property type="evidence" value="ECO:0007669"/>
    <property type="project" value="InterPro"/>
</dbReference>
<evidence type="ECO:0000256" key="8">
    <source>
        <dbReference type="ARBA" id="ARBA00022824"/>
    </source>
</evidence>
<evidence type="ECO:0000256" key="2">
    <source>
        <dbReference type="ARBA" id="ARBA00004496"/>
    </source>
</evidence>
<evidence type="ECO:0000256" key="12">
    <source>
        <dbReference type="SAM" id="Coils"/>
    </source>
</evidence>
<dbReference type="PANTHER" id="PTHR14094:SF9">
    <property type="entry name" value="SIGNAL RECOGNITION PARTICLE SUBUNIT SRP72"/>
    <property type="match status" value="1"/>
</dbReference>
<comment type="subcellular location">
    <subcellularLocation>
        <location evidence="2">Cytoplasm</location>
    </subcellularLocation>
    <subcellularLocation>
        <location evidence="1">Endoplasmic reticulum</location>
    </subcellularLocation>
</comment>
<feature type="non-terminal residue" evidence="15">
    <location>
        <position position="1"/>
    </location>
</feature>
<evidence type="ECO:0000259" key="14">
    <source>
        <dbReference type="Pfam" id="PF08492"/>
    </source>
</evidence>
<evidence type="ECO:0000256" key="3">
    <source>
        <dbReference type="ARBA" id="ARBA00007676"/>
    </source>
</evidence>
<dbReference type="FunFam" id="1.25.40.10:FF:000191">
    <property type="entry name" value="Signal recognition particle subunit SRP72"/>
    <property type="match status" value="1"/>
</dbReference>
<protein>
    <recommendedName>
        <fullName evidence="4">Signal recognition particle subunit SRP72</fullName>
    </recommendedName>
</protein>
<dbReference type="GO" id="GO:0005783">
    <property type="term" value="C:endoplasmic reticulum"/>
    <property type="evidence" value="ECO:0007669"/>
    <property type="project" value="UniProtKB-SubCell"/>
</dbReference>
<dbReference type="InterPro" id="IPR019734">
    <property type="entry name" value="TPR_rpt"/>
</dbReference>
<keyword evidence="12" id="KW-0175">Coiled coil</keyword>
<feature type="compositionally biased region" description="Basic and acidic residues" evidence="13">
    <location>
        <begin position="575"/>
        <end position="596"/>
    </location>
</feature>
<dbReference type="GO" id="GO:0006614">
    <property type="term" value="P:SRP-dependent cotranslational protein targeting to membrane"/>
    <property type="evidence" value="ECO:0007669"/>
    <property type="project" value="InterPro"/>
</dbReference>